<feature type="transmembrane region" description="Helical" evidence="7">
    <location>
        <begin position="117"/>
        <end position="138"/>
    </location>
</feature>
<dbReference type="InterPro" id="IPR035965">
    <property type="entry name" value="PAS-like_dom_sf"/>
</dbReference>
<dbReference type="PROSITE" id="PS50112">
    <property type="entry name" value="PAS"/>
    <property type="match status" value="1"/>
</dbReference>
<evidence type="ECO:0000313" key="11">
    <source>
        <dbReference type="Proteomes" id="UP000179807"/>
    </source>
</evidence>
<dbReference type="GO" id="GO:0035556">
    <property type="term" value="P:intracellular signal transduction"/>
    <property type="evidence" value="ECO:0007669"/>
    <property type="project" value="InterPro"/>
</dbReference>
<feature type="domain" description="Guanylate cyclase" evidence="9">
    <location>
        <begin position="1396"/>
        <end position="1528"/>
    </location>
</feature>
<dbReference type="GO" id="GO:0000166">
    <property type="term" value="F:nucleotide binding"/>
    <property type="evidence" value="ECO:0007669"/>
    <property type="project" value="UniProtKB-KW"/>
</dbReference>
<dbReference type="SMART" id="SM00091">
    <property type="entry name" value="PAS"/>
    <property type="match status" value="1"/>
</dbReference>
<dbReference type="SMART" id="SM00044">
    <property type="entry name" value="CYCc"/>
    <property type="match status" value="1"/>
</dbReference>
<dbReference type="SUPFAM" id="SSF55073">
    <property type="entry name" value="Nucleotide cyclase"/>
    <property type="match status" value="1"/>
</dbReference>
<dbReference type="GO" id="GO:0004383">
    <property type="term" value="F:guanylate cyclase activity"/>
    <property type="evidence" value="ECO:0007669"/>
    <property type="project" value="TreeGrafter"/>
</dbReference>
<dbReference type="GeneID" id="94840024"/>
<evidence type="ECO:0000256" key="1">
    <source>
        <dbReference type="ARBA" id="ARBA00004370"/>
    </source>
</evidence>
<dbReference type="Pfam" id="PF00211">
    <property type="entry name" value="Guanylate_cyc"/>
    <property type="match status" value="1"/>
</dbReference>
<dbReference type="Gene3D" id="3.30.70.1230">
    <property type="entry name" value="Nucleotide cyclase"/>
    <property type="match status" value="1"/>
</dbReference>
<dbReference type="PANTHER" id="PTHR11920">
    <property type="entry name" value="GUANYLYL CYCLASE"/>
    <property type="match status" value="1"/>
</dbReference>
<feature type="transmembrane region" description="Helical" evidence="7">
    <location>
        <begin position="291"/>
        <end position="312"/>
    </location>
</feature>
<dbReference type="RefSeq" id="XP_068358394.1">
    <property type="nucleotide sequence ID" value="XM_068505320.1"/>
</dbReference>
<keyword evidence="4 7" id="KW-1133">Transmembrane helix</keyword>
<dbReference type="EMBL" id="MLAK01000764">
    <property type="protein sequence ID" value="OHT05258.1"/>
    <property type="molecule type" value="Genomic_DNA"/>
</dbReference>
<keyword evidence="6" id="KW-0456">Lyase</keyword>
<evidence type="ECO:0000256" key="6">
    <source>
        <dbReference type="ARBA" id="ARBA00023239"/>
    </source>
</evidence>
<keyword evidence="3" id="KW-0547">Nucleotide-binding</keyword>
<feature type="transmembrane region" description="Helical" evidence="7">
    <location>
        <begin position="941"/>
        <end position="963"/>
    </location>
</feature>
<feature type="transmembrane region" description="Helical" evidence="7">
    <location>
        <begin position="636"/>
        <end position="657"/>
    </location>
</feature>
<gene>
    <name evidence="10" type="ORF">TRFO_27079</name>
</gene>
<evidence type="ECO:0000256" key="3">
    <source>
        <dbReference type="ARBA" id="ARBA00022741"/>
    </source>
</evidence>
<dbReference type="SUPFAM" id="SSF55785">
    <property type="entry name" value="PYP-like sensor domain (PAS domain)"/>
    <property type="match status" value="1"/>
</dbReference>
<dbReference type="PANTHER" id="PTHR11920:SF335">
    <property type="entry name" value="GUANYLATE CYCLASE"/>
    <property type="match status" value="1"/>
</dbReference>
<feature type="transmembrane region" description="Helical" evidence="7">
    <location>
        <begin position="150"/>
        <end position="167"/>
    </location>
</feature>
<evidence type="ECO:0000259" key="9">
    <source>
        <dbReference type="PROSITE" id="PS50125"/>
    </source>
</evidence>
<sequence length="1580" mass="178387">MSTTETANSMFFSSKNGISLSSSAGDKYGGLFKQSFFKSITKGVAFLFDYVYSVAPSYPIMHAFTTVVRILQLAGPAFCVAYVNFWENEKEQSQTVVLYLSIAFHLIPVQFRENGGFFYIIIYMVIFIISFLLTGIMAKVYQQSASIPKFLPIMFAIFYSTFGYLMHPITFELVFGQLSRLIFSESSFGIGLSIGLIIVVVIVAVLYMYQFFILISQTLTFRDDSLKTLCPITQSSIFIITIIITSILSVGEYSGKSTQGIFMIIGGLFYIAAIPIGFWNGGIINRFQCSVYAATCVSSCLFCFAGAVTNLLNKQASLAYIVAYLIVWVLALIGSNLIIKKTKVSHIQIMDQILDETSTFDNIKSPNKFMSIAVTGFETAHPVCLNLSFFKQATEKWENNGRVWYVYAKFISIYPECTQVLGWIYHMVTTNKIKSIEVKTIKTNSLSIARLREAHLSPDLKQKLSKAIKKVISSKHKLRNVWDLAIQGNTGEMDNSTRRAIKEIEHTDSEMLHILRQFPNNRFVTRTYARFCRELKADLTKSNEYIEKSKILLRGLNVNSDQAHEEGMRTFRALPPILNDFAFAPHIDTSTSIVDMDFEDEVSGEIQSHDEKLILISRIDDLKIPSMTNSIKISSLIYLILFLLPTIVLIVLARSYVSSLSKPLEHIFNIAELRSHVFMLEAVSIRRIHEVLKSIAPPYIPDDEDAPVSMGKEWETLKQLSHMVSSVGKTLQNLESFRATEFNDPEISAAKSLMFDPDIPYNFYTTQGTISKNITMQSAISDYMLQQTTLINGNETTINYSVWTSSVLLNPFLNIDAVLTRMNNAMTHVNAYVDNYVTKNNHLYQLIMYIVVVVTPILYIIVYILQIKWVNNDKERVYSCLTALPKNVVSTLAENLRVLKNDAENSSTNGNNNTEVNKQEDNILKTFFSGGSNTSMKAFDIIVITICMVISLAMHLLVEIFIVNLFIELGDVLRRNSPHIDNIHGANAMIFAAQMMVYMMMVEDGVIPLVNKALAVIIYTSDIVRVTDYLHNARYGKGTENDTPYRYFMDAISSTVDLLNCTDPTKIPKNFLQYARCMEPDSIALSFQPLWNSQIFKYSTNENVTKLSHTDELTGVWYLLIKWVYDKFLYQIILTLINLIDQTLLESVENQQFYIIIFTAIGLVSILILIILNISINHHLKNVLKLLLHVPSQYVLNTTRIMEILDGNFNQNKLENKIRDIEFFHDVVKHLPDIVIVFNAEHKIENVNESITSLLGIDKNDVIGKTASELFDSRWSGELCRVLSPTMVVNNSNNNHNNFVHNPKKNDIKCNTDDTQDIIRFTKNDELITLEAVVHFISNQKVIVMSDKTQTVRYNTLINEEKSKSDFLLSSILPFSLVKRVQNGEENISFGVQSATIVFMDIVSFTPWCGSLPASQVMSTLNLLFKKFDANCGKYTTMTKIKCIGDCYMAAGGIFAEINKPVEHAREVVSFGLDSINSVKELNQEINESIKIRVGVNVGGPLVAGVLGIGKPTFEILGPAINMAQQMEHHGVPMQVHISRLVYELIYGGTFIIKERGPLEVKGGTVTTYLVIPEDDEEAK</sequence>
<feature type="transmembrane region" description="Helical" evidence="7">
    <location>
        <begin position="846"/>
        <end position="865"/>
    </location>
</feature>
<dbReference type="GO" id="GO:0005886">
    <property type="term" value="C:plasma membrane"/>
    <property type="evidence" value="ECO:0007669"/>
    <property type="project" value="TreeGrafter"/>
</dbReference>
<dbReference type="CDD" id="cd00130">
    <property type="entry name" value="PAS"/>
    <property type="match status" value="1"/>
</dbReference>
<evidence type="ECO:0000256" key="5">
    <source>
        <dbReference type="ARBA" id="ARBA00023136"/>
    </source>
</evidence>
<keyword evidence="11" id="KW-1185">Reference proteome</keyword>
<keyword evidence="2 7" id="KW-0812">Transmembrane</keyword>
<dbReference type="GO" id="GO:0001653">
    <property type="term" value="F:peptide receptor activity"/>
    <property type="evidence" value="ECO:0007669"/>
    <property type="project" value="TreeGrafter"/>
</dbReference>
<dbReference type="PROSITE" id="PS50125">
    <property type="entry name" value="GUANYLATE_CYCLASE_2"/>
    <property type="match status" value="1"/>
</dbReference>
<keyword evidence="5 7" id="KW-0472">Membrane</keyword>
<feature type="transmembrane region" description="Helical" evidence="7">
    <location>
        <begin position="187"/>
        <end position="209"/>
    </location>
</feature>
<accession>A0A1J4K2R1</accession>
<evidence type="ECO:0000256" key="2">
    <source>
        <dbReference type="ARBA" id="ARBA00022692"/>
    </source>
</evidence>
<feature type="transmembrane region" description="Helical" evidence="7">
    <location>
        <begin position="983"/>
        <end position="1002"/>
    </location>
</feature>
<evidence type="ECO:0000256" key="4">
    <source>
        <dbReference type="ARBA" id="ARBA00022989"/>
    </source>
</evidence>
<evidence type="ECO:0000259" key="8">
    <source>
        <dbReference type="PROSITE" id="PS50112"/>
    </source>
</evidence>
<comment type="subcellular location">
    <subcellularLocation>
        <location evidence="1">Membrane</location>
    </subcellularLocation>
</comment>
<evidence type="ECO:0000313" key="10">
    <source>
        <dbReference type="EMBL" id="OHT05258.1"/>
    </source>
</evidence>
<evidence type="ECO:0000256" key="7">
    <source>
        <dbReference type="SAM" id="Phobius"/>
    </source>
</evidence>
<dbReference type="VEuPathDB" id="TrichDB:TRFO_27079"/>
<comment type="caution">
    <text evidence="10">The sequence shown here is derived from an EMBL/GenBank/DDBJ whole genome shotgun (WGS) entry which is preliminary data.</text>
</comment>
<dbReference type="InterPro" id="IPR001054">
    <property type="entry name" value="A/G_cyclase"/>
</dbReference>
<dbReference type="InterPro" id="IPR000014">
    <property type="entry name" value="PAS"/>
</dbReference>
<feature type="domain" description="PAS" evidence="8">
    <location>
        <begin position="1220"/>
        <end position="1272"/>
    </location>
</feature>
<dbReference type="GO" id="GO:0007168">
    <property type="term" value="P:receptor guanylyl cyclase signaling pathway"/>
    <property type="evidence" value="ECO:0007669"/>
    <property type="project" value="TreeGrafter"/>
</dbReference>
<dbReference type="GO" id="GO:0004016">
    <property type="term" value="F:adenylate cyclase activity"/>
    <property type="evidence" value="ECO:0007669"/>
    <property type="project" value="TreeGrafter"/>
</dbReference>
<feature type="transmembrane region" description="Helical" evidence="7">
    <location>
        <begin position="229"/>
        <end position="248"/>
    </location>
</feature>
<reference evidence="10" key="1">
    <citation type="submission" date="2016-10" db="EMBL/GenBank/DDBJ databases">
        <authorList>
            <person name="Benchimol M."/>
            <person name="Almeida L.G."/>
            <person name="Vasconcelos A.T."/>
            <person name="Perreira-Neves A."/>
            <person name="Rosa I.A."/>
            <person name="Tasca T."/>
            <person name="Bogo M.R."/>
            <person name="de Souza W."/>
        </authorList>
    </citation>
    <scope>NUCLEOTIDE SEQUENCE [LARGE SCALE GENOMIC DNA]</scope>
    <source>
        <strain evidence="10">K</strain>
    </source>
</reference>
<name>A0A1J4K2R1_9EUKA</name>
<feature type="transmembrane region" description="Helical" evidence="7">
    <location>
        <begin position="318"/>
        <end position="339"/>
    </location>
</feature>
<dbReference type="Gene3D" id="3.30.450.20">
    <property type="entry name" value="PAS domain"/>
    <property type="match status" value="1"/>
</dbReference>
<dbReference type="InterPro" id="IPR029787">
    <property type="entry name" value="Nucleotide_cyclase"/>
</dbReference>
<organism evidence="10 11">
    <name type="scientific">Tritrichomonas foetus</name>
    <dbReference type="NCBI Taxonomy" id="1144522"/>
    <lineage>
        <taxon>Eukaryota</taxon>
        <taxon>Metamonada</taxon>
        <taxon>Parabasalia</taxon>
        <taxon>Tritrichomonadida</taxon>
        <taxon>Tritrichomonadidae</taxon>
        <taxon>Tritrichomonas</taxon>
    </lineage>
</organism>
<feature type="transmembrane region" description="Helical" evidence="7">
    <location>
        <begin position="260"/>
        <end position="279"/>
    </location>
</feature>
<dbReference type="CDD" id="cd07302">
    <property type="entry name" value="CHD"/>
    <property type="match status" value="1"/>
</dbReference>
<protein>
    <submittedName>
        <fullName evidence="10">Adenylate and Guanylate cyclase catalytic domain containing protein</fullName>
    </submittedName>
</protein>
<dbReference type="InterPro" id="IPR050401">
    <property type="entry name" value="Cyclic_nucleotide_synthase"/>
</dbReference>
<proteinExistence type="predicted"/>
<feature type="transmembrane region" description="Helical" evidence="7">
    <location>
        <begin position="1151"/>
        <end position="1176"/>
    </location>
</feature>
<dbReference type="Proteomes" id="UP000179807">
    <property type="component" value="Unassembled WGS sequence"/>
</dbReference>